<keyword evidence="2" id="KW-1185">Reference proteome</keyword>
<dbReference type="AlphaFoldDB" id="A0A6M5YNB2"/>
<dbReference type="RefSeq" id="WP_171470661.1">
    <property type="nucleotide sequence ID" value="NZ_CP053452.2"/>
</dbReference>
<organism evidence="1 2">
    <name type="scientific">Frigoriglobus tundricola</name>
    <dbReference type="NCBI Taxonomy" id="2774151"/>
    <lineage>
        <taxon>Bacteria</taxon>
        <taxon>Pseudomonadati</taxon>
        <taxon>Planctomycetota</taxon>
        <taxon>Planctomycetia</taxon>
        <taxon>Gemmatales</taxon>
        <taxon>Gemmataceae</taxon>
        <taxon>Frigoriglobus</taxon>
    </lineage>
</organism>
<gene>
    <name evidence="1" type="ORF">FTUN_2253</name>
</gene>
<reference evidence="2" key="1">
    <citation type="submission" date="2020-05" db="EMBL/GenBank/DDBJ databases">
        <title>Frigoriglobus tundricola gen. nov., sp. nov., a psychrotolerant cellulolytic planctomycete of the family Gemmataceae with two divergent copies of 16S rRNA gene.</title>
        <authorList>
            <person name="Kulichevskaya I.S."/>
            <person name="Ivanova A.A."/>
            <person name="Naumoff D.G."/>
            <person name="Beletsky A.V."/>
            <person name="Rijpstra W.I.C."/>
            <person name="Sinninghe Damste J.S."/>
            <person name="Mardanov A.V."/>
            <person name="Ravin N.V."/>
            <person name="Dedysh S.N."/>
        </authorList>
    </citation>
    <scope>NUCLEOTIDE SEQUENCE [LARGE SCALE GENOMIC DNA]</scope>
    <source>
        <strain evidence="2">PL17</strain>
    </source>
</reference>
<evidence type="ECO:0000313" key="2">
    <source>
        <dbReference type="Proteomes" id="UP000503447"/>
    </source>
</evidence>
<dbReference type="Proteomes" id="UP000503447">
    <property type="component" value="Chromosome"/>
</dbReference>
<name>A0A6M5YNB2_9BACT</name>
<evidence type="ECO:0000313" key="1">
    <source>
        <dbReference type="EMBL" id="QJW94731.1"/>
    </source>
</evidence>
<sequence length="90" mass="10077">MWVNSADMVSAGRIEPDGKTEYVVVWADEHKSLKPDDVVVMSETPSFENVFIRTEDMTIHSLSGEGSYVLVVPRWPNRKRVDDAAKPSIG</sequence>
<proteinExistence type="predicted"/>
<dbReference type="KEGG" id="ftj:FTUN_2253"/>
<accession>A0A6M5YNB2</accession>
<protein>
    <submittedName>
        <fullName evidence="1">Uncharacterized protein</fullName>
    </submittedName>
</protein>
<dbReference type="EMBL" id="CP053452">
    <property type="protein sequence ID" value="QJW94731.1"/>
    <property type="molecule type" value="Genomic_DNA"/>
</dbReference>